<reference evidence="3 4" key="1">
    <citation type="submission" date="2015-05" db="EMBL/GenBank/DDBJ databases">
        <title>Draft genome sequence of Lampropedia sp. CT6, isolated from the microbial mat of a hot water spring, located at Manikaran, India.</title>
        <authorList>
            <person name="Tripathi C."/>
            <person name="Rani P."/>
            <person name="Mahato N.K."/>
            <person name="Lal R."/>
        </authorList>
    </citation>
    <scope>NUCLEOTIDE SEQUENCE [LARGE SCALE GENOMIC DNA]</scope>
    <source>
        <strain evidence="3 4">CT6</strain>
    </source>
</reference>
<evidence type="ECO:0000313" key="4">
    <source>
        <dbReference type="Proteomes" id="UP000050580"/>
    </source>
</evidence>
<dbReference type="GO" id="GO:0003723">
    <property type="term" value="F:RNA binding"/>
    <property type="evidence" value="ECO:0007669"/>
    <property type="project" value="InterPro"/>
</dbReference>
<dbReference type="PROSITE" id="PS50921">
    <property type="entry name" value="ANTAR"/>
    <property type="match status" value="1"/>
</dbReference>
<name>A0A0U1Q0K9_9BURK</name>
<keyword evidence="1" id="KW-0175">Coiled coil</keyword>
<keyword evidence="4" id="KW-1185">Reference proteome</keyword>
<dbReference type="Pfam" id="PF08376">
    <property type="entry name" value="NIT"/>
    <property type="match status" value="1"/>
</dbReference>
<feature type="coiled-coil region" evidence="1">
    <location>
        <begin position="343"/>
        <end position="376"/>
    </location>
</feature>
<dbReference type="InterPro" id="IPR011006">
    <property type="entry name" value="CheY-like_superfamily"/>
</dbReference>
<feature type="domain" description="ANTAR" evidence="2">
    <location>
        <begin position="353"/>
        <end position="414"/>
    </location>
</feature>
<dbReference type="Gene3D" id="1.10.10.10">
    <property type="entry name" value="Winged helix-like DNA-binding domain superfamily/Winged helix DNA-binding domain"/>
    <property type="match status" value="1"/>
</dbReference>
<dbReference type="SMART" id="SM01012">
    <property type="entry name" value="ANTAR"/>
    <property type="match status" value="1"/>
</dbReference>
<dbReference type="SUPFAM" id="SSF52172">
    <property type="entry name" value="CheY-like"/>
    <property type="match status" value="1"/>
</dbReference>
<dbReference type="EMBL" id="LBNQ01000020">
    <property type="protein sequence ID" value="KKW68304.1"/>
    <property type="molecule type" value="Genomic_DNA"/>
</dbReference>
<protein>
    <recommendedName>
        <fullName evidence="2">ANTAR domain-containing protein</fullName>
    </recommendedName>
</protein>
<evidence type="ECO:0000313" key="3">
    <source>
        <dbReference type="EMBL" id="KKW68304.1"/>
    </source>
</evidence>
<organism evidence="3 4">
    <name type="scientific">Lampropedia cohaerens</name>
    <dbReference type="NCBI Taxonomy" id="1610491"/>
    <lineage>
        <taxon>Bacteria</taxon>
        <taxon>Pseudomonadati</taxon>
        <taxon>Pseudomonadota</taxon>
        <taxon>Betaproteobacteria</taxon>
        <taxon>Burkholderiales</taxon>
        <taxon>Comamonadaceae</taxon>
        <taxon>Lampropedia</taxon>
    </lineage>
</organism>
<proteinExistence type="predicted"/>
<comment type="caution">
    <text evidence="3">The sequence shown here is derived from an EMBL/GenBank/DDBJ whole genome shotgun (WGS) entry which is preliminary data.</text>
</comment>
<evidence type="ECO:0000259" key="2">
    <source>
        <dbReference type="PROSITE" id="PS50921"/>
    </source>
</evidence>
<dbReference type="Pfam" id="PF03861">
    <property type="entry name" value="ANTAR"/>
    <property type="match status" value="1"/>
</dbReference>
<dbReference type="RefSeq" id="WP_046741362.1">
    <property type="nucleotide sequence ID" value="NZ_LBNQ01000020.1"/>
</dbReference>
<dbReference type="AlphaFoldDB" id="A0A0U1Q0K9"/>
<dbReference type="InterPro" id="IPR005561">
    <property type="entry name" value="ANTAR"/>
</dbReference>
<dbReference type="InterPro" id="IPR036388">
    <property type="entry name" value="WH-like_DNA-bd_sf"/>
</dbReference>
<accession>A0A0U1Q0K9</accession>
<sequence length="421" mass="47023">MNKTHDRISPGALTRQYMLAARAQEQQALTELAQTCDFVVLTGQLIHALQKERGYSNLLLCRSDAQRLPALDQLSEGASQIEAQWRAMLQQPALATLGIWRSARLMNAIAHALYRLDEMPALRRRVRHHDIDDAHAFQLFSQSIASLLNAVLEAMDGVTDPDITRMMVALLNFMQGKELCGQERALGVSGFAMGSFNKLQQATLQNLQQGQERCFEGFQHYAPTSLLQPWSELRQDETALQRMRQLVLAPRGPQPLDPSLADTWFHLCSARMDAMHSLEVRLAGVLSATCREHARLRGRAPVASSRPETPEPPTAVLYSLQGRPLESSLPDDGINAGLSRSLLDLLQAQAARLQQADQALLQARRAQQERIRIEQAKWLLVRHAGLTESAAYEQMQRTAMDQRMPLSAVAEQLLANAHQPK</sequence>
<dbReference type="InterPro" id="IPR013587">
    <property type="entry name" value="Nitrate/nitrite_sensing"/>
</dbReference>
<gene>
    <name evidence="3" type="ORF">AAV94_05690</name>
</gene>
<dbReference type="STRING" id="1610491.AAV94_05690"/>
<evidence type="ECO:0000256" key="1">
    <source>
        <dbReference type="SAM" id="Coils"/>
    </source>
</evidence>
<dbReference type="OrthoDB" id="9782798at2"/>
<dbReference type="PATRIC" id="fig|1610491.3.peg.1210"/>
<dbReference type="Proteomes" id="UP000050580">
    <property type="component" value="Unassembled WGS sequence"/>
</dbReference>